<feature type="transmembrane region" description="Helical" evidence="2">
    <location>
        <begin position="7"/>
        <end position="25"/>
    </location>
</feature>
<keyword evidence="2" id="KW-0812">Transmembrane</keyword>
<evidence type="ECO:0000256" key="2">
    <source>
        <dbReference type="SAM" id="Phobius"/>
    </source>
</evidence>
<feature type="region of interest" description="Disordered" evidence="1">
    <location>
        <begin position="39"/>
        <end position="65"/>
    </location>
</feature>
<gene>
    <name evidence="3" type="ORF">HNP65_000148</name>
</gene>
<evidence type="ECO:0000313" key="4">
    <source>
        <dbReference type="Proteomes" id="UP000555828"/>
    </source>
</evidence>
<keyword evidence="2" id="KW-1133">Transmembrane helix</keyword>
<comment type="caution">
    <text evidence="3">The sequence shown here is derived from an EMBL/GenBank/DDBJ whole genome shotgun (WGS) entry which is preliminary data.</text>
</comment>
<sequence length="223" mass="26032">MRKLVRGCGFFILIVVVLAVVVLLIPSKDKEVATNSVQTPIAQEDIEEDSSPVTEEVEPQEVENTQESTKIKDFKSYLEALDKEIGYDVLKENLITGKIFDELNKMQNRNETYSYMIYYLEDKRKILKDIISKLDSLRDRIENSEIYNANQDLYMAAINMDYTVLYLMDAIKETRDHDTVSRSTANFADKYSKERDKYMDKFFGFYKFQVEKQGLKDVFGLIK</sequence>
<organism evidence="3 4">
    <name type="scientific">Thermosipho japonicus</name>
    <dbReference type="NCBI Taxonomy" id="90323"/>
    <lineage>
        <taxon>Bacteria</taxon>
        <taxon>Thermotogati</taxon>
        <taxon>Thermotogota</taxon>
        <taxon>Thermotogae</taxon>
        <taxon>Thermotogales</taxon>
        <taxon>Fervidobacteriaceae</taxon>
        <taxon>Thermosipho</taxon>
    </lineage>
</organism>
<accession>A0A841GDP9</accession>
<dbReference type="AlphaFoldDB" id="A0A841GDP9"/>
<dbReference type="EMBL" id="JACHEX010000001">
    <property type="protein sequence ID" value="MBB6061726.1"/>
    <property type="molecule type" value="Genomic_DNA"/>
</dbReference>
<reference evidence="3 4" key="1">
    <citation type="submission" date="2020-08" db="EMBL/GenBank/DDBJ databases">
        <title>Genomic Encyclopedia of Type Strains, Phase IV (KMG-IV): sequencing the most valuable type-strain genomes for metagenomic binning, comparative biology and taxonomic classification.</title>
        <authorList>
            <person name="Goeker M."/>
        </authorList>
    </citation>
    <scope>NUCLEOTIDE SEQUENCE [LARGE SCALE GENOMIC DNA]</scope>
    <source>
        <strain evidence="3 4">DSM 13481</strain>
    </source>
</reference>
<proteinExistence type="predicted"/>
<keyword evidence="4" id="KW-1185">Reference proteome</keyword>
<name>A0A841GDP9_9BACT</name>
<feature type="compositionally biased region" description="Acidic residues" evidence="1">
    <location>
        <begin position="44"/>
        <end position="61"/>
    </location>
</feature>
<dbReference type="RefSeq" id="WP_184618498.1">
    <property type="nucleotide sequence ID" value="NZ_JACHEX010000001.1"/>
</dbReference>
<protein>
    <submittedName>
        <fullName evidence="3">RNA processing factor Prp31</fullName>
    </submittedName>
</protein>
<dbReference type="Proteomes" id="UP000555828">
    <property type="component" value="Unassembled WGS sequence"/>
</dbReference>
<evidence type="ECO:0000256" key="1">
    <source>
        <dbReference type="SAM" id="MobiDB-lite"/>
    </source>
</evidence>
<keyword evidence="2" id="KW-0472">Membrane</keyword>
<evidence type="ECO:0000313" key="3">
    <source>
        <dbReference type="EMBL" id="MBB6061726.1"/>
    </source>
</evidence>